<protein>
    <recommendedName>
        <fullName evidence="3">DUF937 domain-containing protein</fullName>
    </recommendedName>
</protein>
<dbReference type="EMBL" id="CP015136">
    <property type="protein sequence ID" value="AMY10557.1"/>
    <property type="molecule type" value="Genomic_DNA"/>
</dbReference>
<dbReference type="STRING" id="1855912.LuPra_03793"/>
<reference evidence="2" key="2">
    <citation type="submission" date="2016-04" db="EMBL/GenBank/DDBJ databases">
        <title>First Complete Genome Sequence of a Subdivision 6 Acidobacterium.</title>
        <authorList>
            <person name="Huang S."/>
            <person name="Vieira S."/>
            <person name="Bunk B."/>
            <person name="Riedel T."/>
            <person name="Sproeer C."/>
            <person name="Overmann J."/>
        </authorList>
    </citation>
    <scope>NUCLEOTIDE SEQUENCE [LARGE SCALE GENOMIC DNA]</scope>
    <source>
        <strain evidence="2">DSM 100886 HEG_-6_39</strain>
    </source>
</reference>
<evidence type="ECO:0000313" key="1">
    <source>
        <dbReference type="EMBL" id="AMY10557.1"/>
    </source>
</evidence>
<organism evidence="1 2">
    <name type="scientific">Luteitalea pratensis</name>
    <dbReference type="NCBI Taxonomy" id="1855912"/>
    <lineage>
        <taxon>Bacteria</taxon>
        <taxon>Pseudomonadati</taxon>
        <taxon>Acidobacteriota</taxon>
        <taxon>Vicinamibacteria</taxon>
        <taxon>Vicinamibacterales</taxon>
        <taxon>Vicinamibacteraceae</taxon>
        <taxon>Luteitalea</taxon>
    </lineage>
</organism>
<accession>A0A143PPD0</accession>
<gene>
    <name evidence="1" type="ORF">LuPra_03793</name>
</gene>
<dbReference type="Pfam" id="PF06078">
    <property type="entry name" value="DUF937"/>
    <property type="match status" value="1"/>
</dbReference>
<sequence>MNMLEQLLGANNGVAVDQISRQFGLDAAQAQSALSALLPTVAAGVQRNAAGGPGLDALLGSLAGAGVSRYAEDPSQLAEQAAVDHGNGILGQIFGSKDVSRQVALRAAAQSGVGPEILKAMLPMVATLVMGALAKGGSGGALAQAGQPQVGAGGGLLDMLTPVLDGNNDGSVMDDILGMANKFIK</sequence>
<dbReference type="KEGG" id="abac:LuPra_03793"/>
<keyword evidence="2" id="KW-1185">Reference proteome</keyword>
<dbReference type="Proteomes" id="UP000076079">
    <property type="component" value="Chromosome"/>
</dbReference>
<dbReference type="OrthoDB" id="708105at2"/>
<proteinExistence type="predicted"/>
<evidence type="ECO:0008006" key="3">
    <source>
        <dbReference type="Google" id="ProtNLM"/>
    </source>
</evidence>
<dbReference type="RefSeq" id="WP_157899392.1">
    <property type="nucleotide sequence ID" value="NZ_CP015136.1"/>
</dbReference>
<dbReference type="AlphaFoldDB" id="A0A143PPD0"/>
<name>A0A143PPD0_LUTPR</name>
<dbReference type="InterPro" id="IPR009282">
    <property type="entry name" value="DUF937"/>
</dbReference>
<evidence type="ECO:0000313" key="2">
    <source>
        <dbReference type="Proteomes" id="UP000076079"/>
    </source>
</evidence>
<reference evidence="1 2" key="1">
    <citation type="journal article" date="2016" name="Genome Announc.">
        <title>First Complete Genome Sequence of a Subdivision 6 Acidobacterium Strain.</title>
        <authorList>
            <person name="Huang S."/>
            <person name="Vieira S."/>
            <person name="Bunk B."/>
            <person name="Riedel T."/>
            <person name="Sproer C."/>
            <person name="Overmann J."/>
        </authorList>
    </citation>
    <scope>NUCLEOTIDE SEQUENCE [LARGE SCALE GENOMIC DNA]</scope>
    <source>
        <strain evidence="2">DSM 100886 HEG_-6_39</strain>
    </source>
</reference>